<sequence>MESKLMQMTGAEPLKIDCYLNDYQKPLCDRWNDFKHQLYLIEHDHHGIMNFSDPAQYGFFVRIASTIYKITEFDLIPLSGEQPELVFRQWSGNARKLAVVGDFNNWNESANASTKQEFGVHTVVIPFIKMNGKWACPIQDGSKLKILMETHQGEKLFRHPLHCYYAEYNPATTSLEPVFKTEPKFVFKAPHPNPNQTLKIYETHIGMSSPKPEINTYKNFTKDVLPLIKEKNYNAIQIMAVAEHSYYGCFGYQVTSFFAASSRYGPPQDFKELVETAHQMGIMVFLDLVHSHASKNEADGISRYDGSDFLFLAEDHPLWDSKVFNYKHPECLRYLLQNLRFWLDEFNIDGFRFDGCMSMMYWHRSAGCGYTGRYGEYFDDDSRVDVGALTYLRLAHLLFEKYNEKGRKITSIAEDVSGYPTLASPLSIGGLGFDYRFQMAAPDLWVSMMKKGFDQGLNDQEVIEIGKIRHALVNRRYQEKHIVYAECHDQSLVGDKTLLMWLLNEQIYYNMSIFQKASDRTQRGISLHKLIRLITCSLGGEGYLNFMGNEFGHPEWLDFPRPGNNWSYQLCRRQFNLEQETTRYKDLSVFDKILMSLMGKFQWSNGREYVTREDEATKLITYTRGGALFAVSFFYQNQTAVIPVQEAGKYKVILDSDESQYGGTGSNMVGQEYWAKPCNELEEWQQKQLCGLKMAIVVELRQRHALIFEKIQ</sequence>
<dbReference type="SMART" id="SM00642">
    <property type="entry name" value="Aamy"/>
    <property type="match status" value="1"/>
</dbReference>
<evidence type="ECO:0000256" key="2">
    <source>
        <dbReference type="ARBA" id="ARBA00009000"/>
    </source>
</evidence>
<dbReference type="SUPFAM" id="SSF51445">
    <property type="entry name" value="(Trans)glycosidases"/>
    <property type="match status" value="1"/>
</dbReference>
<dbReference type="EMBL" id="CATOUU010000314">
    <property type="protein sequence ID" value="CAI9924512.1"/>
    <property type="molecule type" value="Genomic_DNA"/>
</dbReference>
<keyword evidence="10" id="KW-1185">Reference proteome</keyword>
<evidence type="ECO:0000256" key="4">
    <source>
        <dbReference type="ARBA" id="ARBA00022676"/>
    </source>
</evidence>
<dbReference type="InterPro" id="IPR006048">
    <property type="entry name" value="A-amylase/branching_C"/>
</dbReference>
<dbReference type="AlphaFoldDB" id="A0AA86NRV3"/>
<evidence type="ECO:0000256" key="3">
    <source>
        <dbReference type="ARBA" id="ARBA00012541"/>
    </source>
</evidence>
<feature type="active site" description="Proton donor" evidence="6">
    <location>
        <position position="414"/>
    </location>
</feature>
<accession>A0AA86NRV3</accession>
<dbReference type="EC" id="2.4.1.18" evidence="3"/>
<reference evidence="9 10" key="2">
    <citation type="submission" date="2024-07" db="EMBL/GenBank/DDBJ databases">
        <authorList>
            <person name="Akdeniz Z."/>
        </authorList>
    </citation>
    <scope>NUCLEOTIDE SEQUENCE [LARGE SCALE GENOMIC DNA]</scope>
</reference>
<dbReference type="GO" id="GO:0043169">
    <property type="term" value="F:cation binding"/>
    <property type="evidence" value="ECO:0007669"/>
    <property type="project" value="InterPro"/>
</dbReference>
<dbReference type="SUPFAM" id="SSF81296">
    <property type="entry name" value="E set domains"/>
    <property type="match status" value="1"/>
</dbReference>
<dbReference type="GO" id="GO:0004553">
    <property type="term" value="F:hydrolase activity, hydrolyzing O-glycosyl compounds"/>
    <property type="evidence" value="ECO:0007669"/>
    <property type="project" value="InterPro"/>
</dbReference>
<dbReference type="Gene3D" id="2.60.40.1180">
    <property type="entry name" value="Golgi alpha-mannosidase II"/>
    <property type="match status" value="1"/>
</dbReference>
<dbReference type="Proteomes" id="UP001642409">
    <property type="component" value="Unassembled WGS sequence"/>
</dbReference>
<keyword evidence="5" id="KW-0808">Transferase</keyword>
<organism evidence="8">
    <name type="scientific">Hexamita inflata</name>
    <dbReference type="NCBI Taxonomy" id="28002"/>
    <lineage>
        <taxon>Eukaryota</taxon>
        <taxon>Metamonada</taxon>
        <taxon>Diplomonadida</taxon>
        <taxon>Hexamitidae</taxon>
        <taxon>Hexamitinae</taxon>
        <taxon>Hexamita</taxon>
    </lineage>
</organism>
<dbReference type="InterPro" id="IPR014756">
    <property type="entry name" value="Ig_E-set"/>
</dbReference>
<dbReference type="Gene3D" id="2.60.40.10">
    <property type="entry name" value="Immunoglobulins"/>
    <property type="match status" value="1"/>
</dbReference>
<reference evidence="8" key="1">
    <citation type="submission" date="2023-06" db="EMBL/GenBank/DDBJ databases">
        <authorList>
            <person name="Kurt Z."/>
        </authorList>
    </citation>
    <scope>NUCLEOTIDE SEQUENCE</scope>
</reference>
<dbReference type="InterPro" id="IPR013783">
    <property type="entry name" value="Ig-like_fold"/>
</dbReference>
<evidence type="ECO:0000256" key="6">
    <source>
        <dbReference type="PIRSR" id="PIRSR000463-1"/>
    </source>
</evidence>
<dbReference type="Pfam" id="PF00128">
    <property type="entry name" value="Alpha-amylase"/>
    <property type="match status" value="1"/>
</dbReference>
<dbReference type="SUPFAM" id="SSF51011">
    <property type="entry name" value="Glycosyl hydrolase domain"/>
    <property type="match status" value="1"/>
</dbReference>
<dbReference type="InterPro" id="IPR006047">
    <property type="entry name" value="GH13_cat_dom"/>
</dbReference>
<dbReference type="PANTHER" id="PTHR43651:SF3">
    <property type="entry name" value="1,4-ALPHA-GLUCAN-BRANCHING ENZYME"/>
    <property type="match status" value="1"/>
</dbReference>
<protein>
    <recommendedName>
        <fullName evidence="3">1,4-alpha-glucan branching enzyme</fullName>
        <ecNumber evidence="3">2.4.1.18</ecNumber>
    </recommendedName>
</protein>
<dbReference type="PIRSF" id="PIRSF000463">
    <property type="entry name" value="GlgB"/>
    <property type="match status" value="1"/>
</dbReference>
<feature type="domain" description="Glycosyl hydrolase family 13 catalytic" evidence="7">
    <location>
        <begin position="215"/>
        <end position="581"/>
    </location>
</feature>
<comment type="catalytic activity">
    <reaction evidence="1">
        <text>Transfers a segment of a (1-&gt;4)-alpha-D-glucan chain to a primary hydroxy group in a similar glucan chain.</text>
        <dbReference type="EC" id="2.4.1.18"/>
    </reaction>
</comment>
<name>A0AA86NRV3_9EUKA</name>
<evidence type="ECO:0000256" key="1">
    <source>
        <dbReference type="ARBA" id="ARBA00000826"/>
    </source>
</evidence>
<dbReference type="InterPro" id="IPR017853">
    <property type="entry name" value="GH"/>
</dbReference>
<evidence type="ECO:0000313" key="10">
    <source>
        <dbReference type="Proteomes" id="UP001642409"/>
    </source>
</evidence>
<dbReference type="EMBL" id="CAXDID020000346">
    <property type="protein sequence ID" value="CAL6080464.1"/>
    <property type="molecule type" value="Genomic_DNA"/>
</dbReference>
<dbReference type="InterPro" id="IPR004193">
    <property type="entry name" value="Glyco_hydro_13_N"/>
</dbReference>
<dbReference type="Gene3D" id="3.20.20.80">
    <property type="entry name" value="Glycosidases"/>
    <property type="match status" value="1"/>
</dbReference>
<dbReference type="PANTHER" id="PTHR43651">
    <property type="entry name" value="1,4-ALPHA-GLUCAN-BRANCHING ENZYME"/>
    <property type="match status" value="1"/>
</dbReference>
<evidence type="ECO:0000313" key="9">
    <source>
        <dbReference type="EMBL" id="CAL6080464.1"/>
    </source>
</evidence>
<dbReference type="InterPro" id="IPR037439">
    <property type="entry name" value="Branching_enzy"/>
</dbReference>
<dbReference type="CDD" id="cd11321">
    <property type="entry name" value="AmyAc_bac_euk_BE"/>
    <property type="match status" value="1"/>
</dbReference>
<proteinExistence type="inferred from homology"/>
<dbReference type="GO" id="GO:0005978">
    <property type="term" value="P:glycogen biosynthetic process"/>
    <property type="evidence" value="ECO:0007669"/>
    <property type="project" value="InterPro"/>
</dbReference>
<evidence type="ECO:0000259" key="7">
    <source>
        <dbReference type="SMART" id="SM00642"/>
    </source>
</evidence>
<dbReference type="GO" id="GO:0003844">
    <property type="term" value="F:1,4-alpha-glucan branching enzyme activity"/>
    <property type="evidence" value="ECO:0007669"/>
    <property type="project" value="UniProtKB-EC"/>
</dbReference>
<dbReference type="Pfam" id="PF02922">
    <property type="entry name" value="CBM_48"/>
    <property type="match status" value="1"/>
</dbReference>
<comment type="similarity">
    <text evidence="2">Belongs to the glycosyl hydrolase 13 family. GlgB subfamily.</text>
</comment>
<evidence type="ECO:0000256" key="5">
    <source>
        <dbReference type="ARBA" id="ARBA00022679"/>
    </source>
</evidence>
<dbReference type="GO" id="GO:0005737">
    <property type="term" value="C:cytoplasm"/>
    <property type="evidence" value="ECO:0007669"/>
    <property type="project" value="TreeGrafter"/>
</dbReference>
<dbReference type="Pfam" id="PF02806">
    <property type="entry name" value="Alpha-amylase_C"/>
    <property type="match status" value="1"/>
</dbReference>
<gene>
    <name evidence="8" type="ORF">HINF_LOCUS12157</name>
    <name evidence="9" type="ORF">HINF_LOCUS59880</name>
</gene>
<dbReference type="InterPro" id="IPR013780">
    <property type="entry name" value="Glyco_hydro_b"/>
</dbReference>
<evidence type="ECO:0000313" key="8">
    <source>
        <dbReference type="EMBL" id="CAI9924512.1"/>
    </source>
</evidence>
<comment type="caution">
    <text evidence="8">The sequence shown here is derived from an EMBL/GenBank/DDBJ whole genome shotgun (WGS) entry which is preliminary data.</text>
</comment>
<keyword evidence="4" id="KW-0328">Glycosyltransferase</keyword>
<feature type="active site" description="Nucleophile" evidence="6">
    <location>
        <position position="354"/>
    </location>
</feature>